<keyword evidence="3" id="KW-0472">Membrane</keyword>
<reference evidence="4" key="1">
    <citation type="submission" date="2017-08" db="EMBL/GenBank/DDBJ databases">
        <authorList>
            <person name="Polle J.E."/>
            <person name="Barry K."/>
            <person name="Cushman J."/>
            <person name="Schmutz J."/>
            <person name="Tran D."/>
            <person name="Hathwaick L.T."/>
            <person name="Yim W.C."/>
            <person name="Jenkins J."/>
            <person name="Mckie-Krisberg Z.M."/>
            <person name="Prochnik S."/>
            <person name="Lindquist E."/>
            <person name="Dockter R.B."/>
            <person name="Adam C."/>
            <person name="Molina H."/>
            <person name="Bunkerborg J."/>
            <person name="Jin E."/>
            <person name="Buchheim M."/>
            <person name="Magnuson J."/>
        </authorList>
    </citation>
    <scope>NUCLEOTIDE SEQUENCE</scope>
    <source>
        <strain evidence="4">CCAP 19/18</strain>
    </source>
</reference>
<evidence type="ECO:0000256" key="1">
    <source>
        <dbReference type="ARBA" id="ARBA00022676"/>
    </source>
</evidence>
<organism evidence="4 5">
    <name type="scientific">Dunaliella salina</name>
    <name type="common">Green alga</name>
    <name type="synonym">Protococcus salinus</name>
    <dbReference type="NCBI Taxonomy" id="3046"/>
    <lineage>
        <taxon>Eukaryota</taxon>
        <taxon>Viridiplantae</taxon>
        <taxon>Chlorophyta</taxon>
        <taxon>core chlorophytes</taxon>
        <taxon>Chlorophyceae</taxon>
        <taxon>CS clade</taxon>
        <taxon>Chlamydomonadales</taxon>
        <taxon>Dunaliellaceae</taxon>
        <taxon>Dunaliella</taxon>
    </lineage>
</organism>
<dbReference type="Proteomes" id="UP000815325">
    <property type="component" value="Unassembled WGS sequence"/>
</dbReference>
<sequence length="236" mass="26119">MHSTQSVQAFSELTLLRIVWHLPEGVQQKLGQWYRPVSLARHVHLTSHLPLNDLLGHPNVRAFMCDGSLSSMYHALWHGVPMLTVALTVEQESNVVRALRLGVGRRLQRSHLEQGFGFMVEHTLGRLCASTAYRIRAAELSRRMQAANPTPAKSAAEAIEGALEAGTSTFLHSMEVFLPWWKVMMLDVLAAFLAIILGTVASIWAATMLISKAAAWAQGNGGREAQSPAEEMKKFR</sequence>
<evidence type="ECO:0000256" key="3">
    <source>
        <dbReference type="SAM" id="Phobius"/>
    </source>
</evidence>
<dbReference type="InterPro" id="IPR050271">
    <property type="entry name" value="UDP-glycosyltransferase"/>
</dbReference>
<evidence type="ECO:0000256" key="2">
    <source>
        <dbReference type="ARBA" id="ARBA00022679"/>
    </source>
</evidence>
<dbReference type="PANTHER" id="PTHR48043">
    <property type="entry name" value="EG:EG0003.4 PROTEIN-RELATED"/>
    <property type="match status" value="1"/>
</dbReference>
<feature type="transmembrane region" description="Helical" evidence="3">
    <location>
        <begin position="188"/>
        <end position="210"/>
    </location>
</feature>
<dbReference type="Pfam" id="PF00201">
    <property type="entry name" value="UDPGT"/>
    <property type="match status" value="1"/>
</dbReference>
<proteinExistence type="predicted"/>
<keyword evidence="3" id="KW-0812">Transmembrane</keyword>
<protein>
    <submittedName>
        <fullName evidence="4">Uncharacterized protein</fullName>
    </submittedName>
</protein>
<dbReference type="SUPFAM" id="SSF53756">
    <property type="entry name" value="UDP-Glycosyltransferase/glycogen phosphorylase"/>
    <property type="match status" value="1"/>
</dbReference>
<accession>A0ABQ7GVK6</accession>
<dbReference type="Gene3D" id="3.40.50.2000">
    <property type="entry name" value="Glycogen Phosphorylase B"/>
    <property type="match status" value="1"/>
</dbReference>
<dbReference type="InterPro" id="IPR002213">
    <property type="entry name" value="UDP_glucos_trans"/>
</dbReference>
<dbReference type="EMBL" id="MU069571">
    <property type="protein sequence ID" value="KAF5838642.1"/>
    <property type="molecule type" value="Genomic_DNA"/>
</dbReference>
<keyword evidence="2" id="KW-0808">Transferase</keyword>
<name>A0ABQ7GVK6_DUNSA</name>
<gene>
    <name evidence="4" type="ORF">DUNSADRAFT_2477</name>
</gene>
<keyword evidence="5" id="KW-1185">Reference proteome</keyword>
<comment type="caution">
    <text evidence="4">The sequence shown here is derived from an EMBL/GenBank/DDBJ whole genome shotgun (WGS) entry which is preliminary data.</text>
</comment>
<keyword evidence="3" id="KW-1133">Transmembrane helix</keyword>
<dbReference type="PANTHER" id="PTHR48043:SF145">
    <property type="entry name" value="FI06409P-RELATED"/>
    <property type="match status" value="1"/>
</dbReference>
<evidence type="ECO:0000313" key="4">
    <source>
        <dbReference type="EMBL" id="KAF5838642.1"/>
    </source>
</evidence>
<evidence type="ECO:0000313" key="5">
    <source>
        <dbReference type="Proteomes" id="UP000815325"/>
    </source>
</evidence>
<keyword evidence="1" id="KW-0328">Glycosyltransferase</keyword>